<dbReference type="FunFam" id="1.20.144.10:FF:000039">
    <property type="entry name" value="PhosphoLipid PhosPhatase homolog"/>
    <property type="match status" value="1"/>
</dbReference>
<evidence type="ECO:0000313" key="10">
    <source>
        <dbReference type="Proteomes" id="UP000001555"/>
    </source>
</evidence>
<feature type="transmembrane region" description="Helical" evidence="6">
    <location>
        <begin position="220"/>
        <end position="240"/>
    </location>
</feature>
<dbReference type="GO" id="GO:0007165">
    <property type="term" value="P:signal transduction"/>
    <property type="evidence" value="ECO:0000318"/>
    <property type="project" value="GO_Central"/>
</dbReference>
<reference evidence="8 10" key="1">
    <citation type="submission" date="2008-03" db="EMBL/GenBank/DDBJ databases">
        <title>Annotation of Ixodes scapularis.</title>
        <authorList>
            <consortium name="Ixodes scapularis Genome Project Consortium"/>
            <person name="Caler E."/>
            <person name="Hannick L.I."/>
            <person name="Bidwell S."/>
            <person name="Joardar V."/>
            <person name="Thiagarajan M."/>
            <person name="Amedeo P."/>
            <person name="Galinsky K.J."/>
            <person name="Schobel S."/>
            <person name="Inman J."/>
            <person name="Hostetler J."/>
            <person name="Miller J."/>
            <person name="Hammond M."/>
            <person name="Megy K."/>
            <person name="Lawson D."/>
            <person name="Kodira C."/>
            <person name="Sutton G."/>
            <person name="Meyer J."/>
            <person name="Hill C.A."/>
            <person name="Birren B."/>
            <person name="Nene V."/>
            <person name="Collins F."/>
            <person name="Alarcon-Chaidez F."/>
            <person name="Wikel S."/>
            <person name="Strausberg R."/>
        </authorList>
    </citation>
    <scope>NUCLEOTIDE SEQUENCE [LARGE SCALE GENOMIC DNA]</scope>
    <source>
        <strain evidence="10">Wikel</strain>
        <strain evidence="8">Wikel colony</strain>
    </source>
</reference>
<keyword evidence="4 6" id="KW-1133">Transmembrane helix</keyword>
<dbReference type="Gene3D" id="1.20.144.10">
    <property type="entry name" value="Phosphatidic acid phosphatase type 2/haloperoxidase"/>
    <property type="match status" value="1"/>
</dbReference>
<keyword evidence="3 6" id="KW-0812">Transmembrane</keyword>
<dbReference type="OrthoDB" id="6512050at2759"/>
<feature type="domain" description="Phosphatidic acid phosphatase type 2/haloperoxidase" evidence="7">
    <location>
        <begin position="91"/>
        <end position="238"/>
    </location>
</feature>
<proteinExistence type="inferred from homology"/>
<evidence type="ECO:0000256" key="6">
    <source>
        <dbReference type="SAM" id="Phobius"/>
    </source>
</evidence>
<dbReference type="VEuPathDB" id="VectorBase:ISCW006470"/>
<dbReference type="Proteomes" id="UP000001555">
    <property type="component" value="Unassembled WGS sequence"/>
</dbReference>
<sequence length="243" mass="26326">MATPADVGRAFVLFFCAVLNVALTLDFMLYPSLTPFRCDDPSLQAVYGKEVLNTPSFIAVVIAVATFTIAVLEVRRAAPVLDRAYWLGRILRRYVLCLFILNIGVHMVKFTVNSKRPHFIDSCKPAAKTPSGTLLTTNKSRVIKDYFCAGSPDAVSKAGLSFPSGHTAAACYTGTYIVAYVVRRGDAVASKWIRVTVVAVLLTASHAVAVIRVLEGLHGWWDVLAGVGLGNCWAVVCVAWPMS</sequence>
<evidence type="ECO:0000256" key="2">
    <source>
        <dbReference type="ARBA" id="ARBA00008816"/>
    </source>
</evidence>
<accession>B7PMH4</accession>
<dbReference type="VEuPathDB" id="VectorBase:ISCP_014216"/>
<feature type="transmembrane region" description="Helical" evidence="6">
    <location>
        <begin position="51"/>
        <end position="72"/>
    </location>
</feature>
<keyword evidence="5 6" id="KW-0472">Membrane</keyword>
<dbReference type="GO" id="GO:0005886">
    <property type="term" value="C:plasma membrane"/>
    <property type="evidence" value="ECO:0000318"/>
    <property type="project" value="GO_Central"/>
</dbReference>
<name>B7PMH4_IXOSC</name>
<dbReference type="GO" id="GO:0008195">
    <property type="term" value="F:phosphatidate phosphatase activity"/>
    <property type="evidence" value="ECO:0000318"/>
    <property type="project" value="GO_Central"/>
</dbReference>
<dbReference type="HOGENOM" id="CLU_021458_4_1_1"/>
<dbReference type="EMBL" id="DS747365">
    <property type="protein sequence ID" value="EEC07796.1"/>
    <property type="molecule type" value="Genomic_DNA"/>
</dbReference>
<feature type="transmembrane region" description="Helical" evidence="6">
    <location>
        <begin position="195"/>
        <end position="214"/>
    </location>
</feature>
<dbReference type="InterPro" id="IPR000326">
    <property type="entry name" value="PAP2/HPO"/>
</dbReference>
<dbReference type="VEuPathDB" id="VectorBase:ISCI006470"/>
<dbReference type="InterPro" id="IPR036938">
    <property type="entry name" value="PAP2/HPO_sf"/>
</dbReference>
<dbReference type="Pfam" id="PF01569">
    <property type="entry name" value="PAP2"/>
    <property type="match status" value="1"/>
</dbReference>
<feature type="transmembrane region" description="Helical" evidence="6">
    <location>
        <begin position="165"/>
        <end position="183"/>
    </location>
</feature>
<dbReference type="PaxDb" id="6945-B7PMH4"/>
<keyword evidence="10" id="KW-1185">Reference proteome</keyword>
<evidence type="ECO:0000313" key="8">
    <source>
        <dbReference type="EMBL" id="EEC07796.1"/>
    </source>
</evidence>
<dbReference type="SUPFAM" id="SSF48317">
    <property type="entry name" value="Acid phosphatase/Vanadium-dependent haloperoxidase"/>
    <property type="match status" value="1"/>
</dbReference>
<feature type="transmembrane region" description="Helical" evidence="6">
    <location>
        <begin position="12"/>
        <end position="31"/>
    </location>
</feature>
<evidence type="ECO:0000256" key="3">
    <source>
        <dbReference type="ARBA" id="ARBA00022692"/>
    </source>
</evidence>
<evidence type="ECO:0000256" key="5">
    <source>
        <dbReference type="ARBA" id="ARBA00023136"/>
    </source>
</evidence>
<dbReference type="EnsemblMetazoa" id="ISCW006470-RA">
    <property type="protein sequence ID" value="ISCW006470-PA"/>
    <property type="gene ID" value="ISCW006470"/>
</dbReference>
<dbReference type="AlphaFoldDB" id="B7PMH4"/>
<dbReference type="InParanoid" id="B7PMH4"/>
<feature type="transmembrane region" description="Helical" evidence="6">
    <location>
        <begin position="93"/>
        <end position="112"/>
    </location>
</feature>
<reference evidence="9" key="2">
    <citation type="submission" date="2020-05" db="UniProtKB">
        <authorList>
            <consortium name="EnsemblMetazoa"/>
        </authorList>
    </citation>
    <scope>IDENTIFICATION</scope>
    <source>
        <strain evidence="9">wikel</strain>
    </source>
</reference>
<comment type="subcellular location">
    <subcellularLocation>
        <location evidence="1">Membrane</location>
        <topology evidence="1">Multi-pass membrane protein</topology>
    </subcellularLocation>
</comment>
<dbReference type="GO" id="GO:0046839">
    <property type="term" value="P:phospholipid dephosphorylation"/>
    <property type="evidence" value="ECO:0000318"/>
    <property type="project" value="GO_Central"/>
</dbReference>
<dbReference type="InterPro" id="IPR043216">
    <property type="entry name" value="PAP-like"/>
</dbReference>
<evidence type="ECO:0000256" key="1">
    <source>
        <dbReference type="ARBA" id="ARBA00004141"/>
    </source>
</evidence>
<evidence type="ECO:0000259" key="7">
    <source>
        <dbReference type="SMART" id="SM00014"/>
    </source>
</evidence>
<comment type="similarity">
    <text evidence="2">Belongs to the PA-phosphatase related phosphoesterase family.</text>
</comment>
<evidence type="ECO:0000313" key="9">
    <source>
        <dbReference type="EnsemblMetazoa" id="ISCW006470-PA"/>
    </source>
</evidence>
<protein>
    <recommendedName>
        <fullName evidence="7">Phosphatidic acid phosphatase type 2/haloperoxidase domain-containing protein</fullName>
    </recommendedName>
</protein>
<dbReference type="PANTHER" id="PTHR10165">
    <property type="entry name" value="LIPID PHOSPHATE PHOSPHATASE"/>
    <property type="match status" value="1"/>
</dbReference>
<dbReference type="SMART" id="SM00014">
    <property type="entry name" value="acidPPc"/>
    <property type="match status" value="1"/>
</dbReference>
<gene>
    <name evidence="8" type="ORF">IscW_ISCW006470</name>
</gene>
<dbReference type="GO" id="GO:0006644">
    <property type="term" value="P:phospholipid metabolic process"/>
    <property type="evidence" value="ECO:0000318"/>
    <property type="project" value="GO_Central"/>
</dbReference>
<dbReference type="STRING" id="6945.B7PMH4"/>
<evidence type="ECO:0000256" key="4">
    <source>
        <dbReference type="ARBA" id="ARBA00022989"/>
    </source>
</evidence>
<dbReference type="PANTHER" id="PTHR10165:SF103">
    <property type="entry name" value="PHOSPHOLIPID PHOSPHATASE HOMOLOG 1.2 HOMOLOG"/>
    <property type="match status" value="1"/>
</dbReference>
<dbReference type="EMBL" id="ABJB010776233">
    <property type="status" value="NOT_ANNOTATED_CDS"/>
    <property type="molecule type" value="Genomic_DNA"/>
</dbReference>
<organism>
    <name type="scientific">Ixodes scapularis</name>
    <name type="common">Black-legged tick</name>
    <name type="synonym">Deer tick</name>
    <dbReference type="NCBI Taxonomy" id="6945"/>
    <lineage>
        <taxon>Eukaryota</taxon>
        <taxon>Metazoa</taxon>
        <taxon>Ecdysozoa</taxon>
        <taxon>Arthropoda</taxon>
        <taxon>Chelicerata</taxon>
        <taxon>Arachnida</taxon>
        <taxon>Acari</taxon>
        <taxon>Parasitiformes</taxon>
        <taxon>Ixodida</taxon>
        <taxon>Ixodoidea</taxon>
        <taxon>Ixodidae</taxon>
        <taxon>Ixodinae</taxon>
        <taxon>Ixodes</taxon>
    </lineage>
</organism>